<feature type="compositionally biased region" description="Basic and acidic residues" evidence="1">
    <location>
        <begin position="186"/>
        <end position="204"/>
    </location>
</feature>
<evidence type="ECO:0000256" key="1">
    <source>
        <dbReference type="SAM" id="MobiDB-lite"/>
    </source>
</evidence>
<dbReference type="AlphaFoldDB" id="A0A7N0U8U3"/>
<proteinExistence type="predicted"/>
<dbReference type="GO" id="GO:0048564">
    <property type="term" value="P:photosystem I assembly"/>
    <property type="evidence" value="ECO:0007669"/>
    <property type="project" value="InterPro"/>
</dbReference>
<reference evidence="2" key="1">
    <citation type="submission" date="2021-01" db="UniProtKB">
        <authorList>
            <consortium name="EnsemblPlants"/>
        </authorList>
    </citation>
    <scope>IDENTIFICATION</scope>
</reference>
<feature type="region of interest" description="Disordered" evidence="1">
    <location>
        <begin position="1"/>
        <end position="63"/>
    </location>
</feature>
<dbReference type="GO" id="GO:0080183">
    <property type="term" value="P:response to photooxidative stress"/>
    <property type="evidence" value="ECO:0007669"/>
    <property type="project" value="InterPro"/>
</dbReference>
<accession>A0A7N0U8U3</accession>
<keyword evidence="3" id="KW-1185">Reference proteome</keyword>
<organism evidence="2 3">
    <name type="scientific">Kalanchoe fedtschenkoi</name>
    <name type="common">Lavender scallops</name>
    <name type="synonym">South American air plant</name>
    <dbReference type="NCBI Taxonomy" id="63787"/>
    <lineage>
        <taxon>Eukaryota</taxon>
        <taxon>Viridiplantae</taxon>
        <taxon>Streptophyta</taxon>
        <taxon>Embryophyta</taxon>
        <taxon>Tracheophyta</taxon>
        <taxon>Spermatophyta</taxon>
        <taxon>Magnoliopsida</taxon>
        <taxon>eudicotyledons</taxon>
        <taxon>Gunneridae</taxon>
        <taxon>Pentapetalae</taxon>
        <taxon>Saxifragales</taxon>
        <taxon>Crassulaceae</taxon>
        <taxon>Kalanchoe</taxon>
    </lineage>
</organism>
<dbReference type="PANTHER" id="PTHR33672">
    <property type="entry name" value="YCF3-INTERACTING PROTEIN 1, CHLOROPLASTIC"/>
    <property type="match status" value="1"/>
</dbReference>
<dbReference type="Gramene" id="Kaladp0058s0166.1.v1.1">
    <property type="protein sequence ID" value="Kaladp0058s0166.1.v1.1.CDS.1"/>
    <property type="gene ID" value="Kaladp0058s0166.v1.1"/>
</dbReference>
<protein>
    <submittedName>
        <fullName evidence="2">Uncharacterized protein</fullName>
    </submittedName>
</protein>
<feature type="region of interest" description="Disordered" evidence="1">
    <location>
        <begin position="183"/>
        <end position="204"/>
    </location>
</feature>
<feature type="compositionally biased region" description="Polar residues" evidence="1">
    <location>
        <begin position="246"/>
        <end position="255"/>
    </location>
</feature>
<feature type="compositionally biased region" description="Polar residues" evidence="1">
    <location>
        <begin position="29"/>
        <end position="54"/>
    </location>
</feature>
<dbReference type="GO" id="GO:0009535">
    <property type="term" value="C:chloroplast thylakoid membrane"/>
    <property type="evidence" value="ECO:0007669"/>
    <property type="project" value="InterPro"/>
</dbReference>
<sequence>MLSFSCPSSATSSPRHKSCIPRKERSALRRNNPTGNTKYSNTQPQLQLQLSRSKSCGEGRASTPSVDEFELCFNKGETHPPPDGAISKADSLGEANNTPQKSISVTTKNNGHTQDFKCGALCVYLPSFSKPKATKTPNQRNEAEPAEAAVVVETPHDLEDDIFLSKRISMAKFQWGSRSSAAIVSEGDHHRDTDHTESPEYKEGECEDSMNLYFDLPLELIRCTVTDSPEKAAFVFTGYQGHGKTFSKNSSSDPLISSAREDSCAGQQVDSSAE</sequence>
<feature type="region of interest" description="Disordered" evidence="1">
    <location>
        <begin position="242"/>
        <end position="274"/>
    </location>
</feature>
<evidence type="ECO:0000313" key="2">
    <source>
        <dbReference type="EnsemblPlants" id="Kaladp0058s0166.1.v1.1.CDS.1"/>
    </source>
</evidence>
<feature type="compositionally biased region" description="Polar residues" evidence="1">
    <location>
        <begin position="265"/>
        <end position="274"/>
    </location>
</feature>
<name>A0A7N0U8U3_KALFE</name>
<feature type="compositionally biased region" description="Low complexity" evidence="1">
    <location>
        <begin position="1"/>
        <end position="13"/>
    </location>
</feature>
<dbReference type="EnsemblPlants" id="Kaladp0058s0166.1.v1.1">
    <property type="protein sequence ID" value="Kaladp0058s0166.1.v1.1.CDS.1"/>
    <property type="gene ID" value="Kaladp0058s0166.v1.1"/>
</dbReference>
<dbReference type="Proteomes" id="UP000594263">
    <property type="component" value="Unplaced"/>
</dbReference>
<evidence type="ECO:0000313" key="3">
    <source>
        <dbReference type="Proteomes" id="UP000594263"/>
    </source>
</evidence>
<dbReference type="PANTHER" id="PTHR33672:SF24">
    <property type="entry name" value="OS01G0798600 PROTEIN"/>
    <property type="match status" value="1"/>
</dbReference>
<dbReference type="InterPro" id="IPR040340">
    <property type="entry name" value="CEST/Y3IP1"/>
</dbReference>